<dbReference type="RefSeq" id="WP_262512041.1">
    <property type="nucleotide sequence ID" value="NZ_QKLU01000001.1"/>
</dbReference>
<dbReference type="Pfam" id="PF14905">
    <property type="entry name" value="OMP_b-brl_3"/>
    <property type="match status" value="1"/>
</dbReference>
<dbReference type="InterPro" id="IPR036942">
    <property type="entry name" value="Beta-barrel_TonB_sf"/>
</dbReference>
<proteinExistence type="inferred from homology"/>
<keyword evidence="6 8" id="KW-0472">Membrane</keyword>
<evidence type="ECO:0000256" key="3">
    <source>
        <dbReference type="ARBA" id="ARBA00022452"/>
    </source>
</evidence>
<keyword evidence="2 8" id="KW-0813">Transport</keyword>
<dbReference type="PANTHER" id="PTHR30069">
    <property type="entry name" value="TONB-DEPENDENT OUTER MEMBRANE RECEPTOR"/>
    <property type="match status" value="1"/>
</dbReference>
<comment type="similarity">
    <text evidence="8">Belongs to the TonB-dependent receptor family.</text>
</comment>
<dbReference type="Pfam" id="PF07715">
    <property type="entry name" value="Plug"/>
    <property type="match status" value="1"/>
</dbReference>
<feature type="signal peptide" evidence="9">
    <location>
        <begin position="1"/>
        <end position="21"/>
    </location>
</feature>
<dbReference type="SUPFAM" id="SSF56935">
    <property type="entry name" value="Porins"/>
    <property type="match status" value="1"/>
</dbReference>
<keyword evidence="3 8" id="KW-1134">Transmembrane beta strand</keyword>
<comment type="subcellular location">
    <subcellularLocation>
        <location evidence="1 8">Cell outer membrane</location>
        <topology evidence="1 8">Multi-pass membrane protein</topology>
    </subcellularLocation>
</comment>
<keyword evidence="12" id="KW-0675">Receptor</keyword>
<evidence type="ECO:0000256" key="2">
    <source>
        <dbReference type="ARBA" id="ARBA00022448"/>
    </source>
</evidence>
<evidence type="ECO:0000256" key="1">
    <source>
        <dbReference type="ARBA" id="ARBA00004571"/>
    </source>
</evidence>
<feature type="chain" id="PRO_5016370296" evidence="9">
    <location>
        <begin position="22"/>
        <end position="797"/>
    </location>
</feature>
<reference evidence="12 13" key="1">
    <citation type="submission" date="2018-06" db="EMBL/GenBank/DDBJ databases">
        <title>Genomic Encyclopedia of Archaeal and Bacterial Type Strains, Phase II (KMG-II): from individual species to whole genera.</title>
        <authorList>
            <person name="Goeker M."/>
        </authorList>
    </citation>
    <scope>NUCLEOTIDE SEQUENCE [LARGE SCALE GENOMIC DNA]</scope>
    <source>
        <strain evidence="12 13">DSM 27372</strain>
    </source>
</reference>
<sequence length="797" mass="90495">MIKIYTCLCFFLFTITHSASAQLSGIINGKTCETSTKPLEFVNVVLRDSHNKVIGHEVSDAKGLFKFINVSPGNYHITCSLVGYNDHQTPLFTLGNGQTRTEPLIFMTADQKILKEVEISTKKAIFSNSIDRKVYNVDMDISSKSGSATEVLQNVPLVQVDIDGNVSLRNSSVMILINGKESPLMGKNAAAALQQLPANSIDKIEVITNPSAKYKPDGTGGIINIILKKNTKRGLNGNVTANAGNNERYNASTALNYNTGKLNLFGSYSVKQDDRLRNISNTRVQTDPKTLAVNHYSDYTIAKSRPFSNIVTLGLDYNLDDKNSFGLSGNYYLREMHKHDVILKQVESIKNGNQDYDRKRENFERETLSSATVYYEHQFTKENHRIRLEFNIDHKPEVEDNHYTNTYRYPLIPNQMDNTVIRQTANSKHVNLNYENPLNKNNKLEAGYDGQFNSQDQDFYVSAFDQAKQAFITDLQKTNRFMYQENIHAFYTTYTSQLKKFGILLGLRGEYTDLNSKLITTSEVIPNTYFKIYPTLHLTYRINEQKELQLNYSRRVRRPEGDELNPFPEYADPTNVKVGNPYLLPEIIHSVELGYQWKKNGISITPGIYYRYTYNRFTAVTLPLNDSVLVTKQQNLANDKAFGADLVISGNLNDKLNVNLTPNLFYNQIDASNLGYSSKKSTITWSANLNASYALSKGTFLQLNSIYKSARLTPQGEYLPVFIMNLGARQEIFSKKGAVYFTLSDVFKSLKQETDLQGPYLVQHVLSRNNSRIFYLGMSYNFGGMKKKKDMQFDNSL</sequence>
<evidence type="ECO:0000256" key="4">
    <source>
        <dbReference type="ARBA" id="ARBA00022692"/>
    </source>
</evidence>
<feature type="domain" description="TonB-dependent receptor plug" evidence="10">
    <location>
        <begin position="143"/>
        <end position="222"/>
    </location>
</feature>
<evidence type="ECO:0000256" key="6">
    <source>
        <dbReference type="ARBA" id="ARBA00023136"/>
    </source>
</evidence>
<dbReference type="PANTHER" id="PTHR30069:SF29">
    <property type="entry name" value="HEMOGLOBIN AND HEMOGLOBIN-HAPTOGLOBIN-BINDING PROTEIN 1-RELATED"/>
    <property type="match status" value="1"/>
</dbReference>
<accession>A0A318UN25</accession>
<keyword evidence="7 8" id="KW-0998">Cell outer membrane</keyword>
<evidence type="ECO:0000259" key="11">
    <source>
        <dbReference type="Pfam" id="PF14905"/>
    </source>
</evidence>
<dbReference type="Gene3D" id="2.60.40.1120">
    <property type="entry name" value="Carboxypeptidase-like, regulatory domain"/>
    <property type="match status" value="1"/>
</dbReference>
<name>A0A318UN25_9SPHI</name>
<dbReference type="Gene3D" id="2.40.170.20">
    <property type="entry name" value="TonB-dependent receptor, beta-barrel domain"/>
    <property type="match status" value="1"/>
</dbReference>
<dbReference type="InterPro" id="IPR012910">
    <property type="entry name" value="Plug_dom"/>
</dbReference>
<feature type="domain" description="Outer membrane protein beta-barrel" evidence="11">
    <location>
        <begin position="377"/>
        <end position="780"/>
    </location>
</feature>
<dbReference type="Gene3D" id="2.170.130.10">
    <property type="entry name" value="TonB-dependent receptor, plug domain"/>
    <property type="match status" value="1"/>
</dbReference>
<dbReference type="InterPro" id="IPR041700">
    <property type="entry name" value="OMP_b-brl_3"/>
</dbReference>
<evidence type="ECO:0000259" key="10">
    <source>
        <dbReference type="Pfam" id="PF07715"/>
    </source>
</evidence>
<evidence type="ECO:0000256" key="7">
    <source>
        <dbReference type="ARBA" id="ARBA00023237"/>
    </source>
</evidence>
<dbReference type="InterPro" id="IPR037066">
    <property type="entry name" value="Plug_dom_sf"/>
</dbReference>
<dbReference type="InterPro" id="IPR008969">
    <property type="entry name" value="CarboxyPept-like_regulatory"/>
</dbReference>
<dbReference type="GO" id="GO:0015344">
    <property type="term" value="F:siderophore uptake transmembrane transporter activity"/>
    <property type="evidence" value="ECO:0007669"/>
    <property type="project" value="TreeGrafter"/>
</dbReference>
<dbReference type="SUPFAM" id="SSF49464">
    <property type="entry name" value="Carboxypeptidase regulatory domain-like"/>
    <property type="match status" value="1"/>
</dbReference>
<evidence type="ECO:0000256" key="9">
    <source>
        <dbReference type="SAM" id="SignalP"/>
    </source>
</evidence>
<organism evidence="12 13">
    <name type="scientific">Pedobacter nutrimenti</name>
    <dbReference type="NCBI Taxonomy" id="1241337"/>
    <lineage>
        <taxon>Bacteria</taxon>
        <taxon>Pseudomonadati</taxon>
        <taxon>Bacteroidota</taxon>
        <taxon>Sphingobacteriia</taxon>
        <taxon>Sphingobacteriales</taxon>
        <taxon>Sphingobacteriaceae</taxon>
        <taxon>Pedobacter</taxon>
    </lineage>
</organism>
<dbReference type="InterPro" id="IPR039426">
    <property type="entry name" value="TonB-dep_rcpt-like"/>
</dbReference>
<dbReference type="GO" id="GO:0044718">
    <property type="term" value="P:siderophore transmembrane transport"/>
    <property type="evidence" value="ECO:0007669"/>
    <property type="project" value="TreeGrafter"/>
</dbReference>
<dbReference type="PROSITE" id="PS52016">
    <property type="entry name" value="TONB_DEPENDENT_REC_3"/>
    <property type="match status" value="1"/>
</dbReference>
<evidence type="ECO:0000313" key="12">
    <source>
        <dbReference type="EMBL" id="PYF77161.1"/>
    </source>
</evidence>
<evidence type="ECO:0000256" key="5">
    <source>
        <dbReference type="ARBA" id="ARBA00022729"/>
    </source>
</evidence>
<dbReference type="EMBL" id="QKLU01000001">
    <property type="protein sequence ID" value="PYF77161.1"/>
    <property type="molecule type" value="Genomic_DNA"/>
</dbReference>
<protein>
    <submittedName>
        <fullName evidence="12">Outer membrane receptor protein involved in Fe transport</fullName>
    </submittedName>
</protein>
<keyword evidence="13" id="KW-1185">Reference proteome</keyword>
<keyword evidence="5 9" id="KW-0732">Signal</keyword>
<evidence type="ECO:0000313" key="13">
    <source>
        <dbReference type="Proteomes" id="UP000248198"/>
    </source>
</evidence>
<dbReference type="Proteomes" id="UP000248198">
    <property type="component" value="Unassembled WGS sequence"/>
</dbReference>
<dbReference type="AlphaFoldDB" id="A0A318UN25"/>
<dbReference type="Pfam" id="PF13620">
    <property type="entry name" value="CarboxypepD_reg"/>
    <property type="match status" value="1"/>
</dbReference>
<keyword evidence="4 8" id="KW-0812">Transmembrane</keyword>
<gene>
    <name evidence="12" type="ORF">B0O44_101641</name>
</gene>
<evidence type="ECO:0000256" key="8">
    <source>
        <dbReference type="PROSITE-ProRule" id="PRU01360"/>
    </source>
</evidence>
<dbReference type="GO" id="GO:0009279">
    <property type="term" value="C:cell outer membrane"/>
    <property type="evidence" value="ECO:0007669"/>
    <property type="project" value="UniProtKB-SubCell"/>
</dbReference>
<comment type="caution">
    <text evidence="12">The sequence shown here is derived from an EMBL/GenBank/DDBJ whole genome shotgun (WGS) entry which is preliminary data.</text>
</comment>